<dbReference type="NCBIfam" id="NF038302">
    <property type="entry name" value="EPS_HpsE"/>
    <property type="match status" value="1"/>
</dbReference>
<feature type="domain" description="Glycosyltransferase 2-like" evidence="1">
    <location>
        <begin position="6"/>
        <end position="132"/>
    </location>
</feature>
<dbReference type="Proteomes" id="UP000641646">
    <property type="component" value="Unassembled WGS sequence"/>
</dbReference>
<accession>A0A926VIX0</accession>
<evidence type="ECO:0000313" key="3">
    <source>
        <dbReference type="Proteomes" id="UP000641646"/>
    </source>
</evidence>
<dbReference type="EMBL" id="JACJPW010000086">
    <property type="protein sequence ID" value="MBD2184530.1"/>
    <property type="molecule type" value="Genomic_DNA"/>
</dbReference>
<protein>
    <submittedName>
        <fullName evidence="2">Glycosyltransferase family 2 protein</fullName>
    </submittedName>
</protein>
<dbReference type="PANTHER" id="PTHR43685:SF3">
    <property type="entry name" value="SLR2126 PROTEIN"/>
    <property type="match status" value="1"/>
</dbReference>
<dbReference type="InterPro" id="IPR029044">
    <property type="entry name" value="Nucleotide-diphossugar_trans"/>
</dbReference>
<reference evidence="2" key="2">
    <citation type="submission" date="2020-08" db="EMBL/GenBank/DDBJ databases">
        <authorList>
            <person name="Chen M."/>
            <person name="Teng W."/>
            <person name="Zhao L."/>
            <person name="Hu C."/>
            <person name="Zhou Y."/>
            <person name="Han B."/>
            <person name="Song L."/>
            <person name="Shu W."/>
        </authorList>
    </citation>
    <scope>NUCLEOTIDE SEQUENCE</scope>
    <source>
        <strain evidence="2">FACHB-1375</strain>
    </source>
</reference>
<name>A0A926VIX0_9CYAN</name>
<keyword evidence="3" id="KW-1185">Reference proteome</keyword>
<proteinExistence type="predicted"/>
<dbReference type="InterPro" id="IPR001173">
    <property type="entry name" value="Glyco_trans_2-like"/>
</dbReference>
<sequence length="316" mass="36170">MFLDFTVVIPTYNGASRLPKLLDRLLVQNNSDRLSWEVIIVDNNSTDDTAKVVRNYQANWPQAYPLRYYLEKEQGSAYARLRGVKEAKAELIGFLDDDNLPDPDWVATAYSFSKEHPKAGAWSGQTHGDFEIPPPENFRRIQAFLAIREYGPKPKLFAPENLSLPTAAALVVRKQAWNESVPTRPTLRGRLGGSMLGGEDYEALLYMHKVGWEIWYNPEMHTYHQIPRSRLERNYLLSLSRGCGLATCHLRLINAKNWQKPIAIAKTLLGNLRRMALHLIKYRGELKNDAIAACEMEFFIGSFLSPFYLLKINIQK</sequence>
<dbReference type="AlphaFoldDB" id="A0A926VIX0"/>
<dbReference type="Pfam" id="PF00535">
    <property type="entry name" value="Glycos_transf_2"/>
    <property type="match status" value="1"/>
</dbReference>
<organism evidence="2 3">
    <name type="scientific">Aerosakkonema funiforme FACHB-1375</name>
    <dbReference type="NCBI Taxonomy" id="2949571"/>
    <lineage>
        <taxon>Bacteria</taxon>
        <taxon>Bacillati</taxon>
        <taxon>Cyanobacteriota</taxon>
        <taxon>Cyanophyceae</taxon>
        <taxon>Oscillatoriophycideae</taxon>
        <taxon>Aerosakkonematales</taxon>
        <taxon>Aerosakkonemataceae</taxon>
        <taxon>Aerosakkonema</taxon>
    </lineage>
</organism>
<reference evidence="2" key="1">
    <citation type="journal article" date="2015" name="ISME J.">
        <title>Draft Genome Sequence of Streptomyces incarnatus NRRL8089, which Produces the Nucleoside Antibiotic Sinefungin.</title>
        <authorList>
            <person name="Oshima K."/>
            <person name="Hattori M."/>
            <person name="Shimizu H."/>
            <person name="Fukuda K."/>
            <person name="Nemoto M."/>
            <person name="Inagaki K."/>
            <person name="Tamura T."/>
        </authorList>
    </citation>
    <scope>NUCLEOTIDE SEQUENCE</scope>
    <source>
        <strain evidence="2">FACHB-1375</strain>
    </source>
</reference>
<evidence type="ECO:0000313" key="2">
    <source>
        <dbReference type="EMBL" id="MBD2184530.1"/>
    </source>
</evidence>
<dbReference type="Gene3D" id="3.90.550.10">
    <property type="entry name" value="Spore Coat Polysaccharide Biosynthesis Protein SpsA, Chain A"/>
    <property type="match status" value="1"/>
</dbReference>
<dbReference type="InterPro" id="IPR050834">
    <property type="entry name" value="Glycosyltransf_2"/>
</dbReference>
<dbReference type="CDD" id="cd00761">
    <property type="entry name" value="Glyco_tranf_GTA_type"/>
    <property type="match status" value="1"/>
</dbReference>
<dbReference type="SUPFAM" id="SSF53448">
    <property type="entry name" value="Nucleotide-diphospho-sugar transferases"/>
    <property type="match status" value="1"/>
</dbReference>
<gene>
    <name evidence="2" type="ORF">H6G03_26255</name>
</gene>
<comment type="caution">
    <text evidence="2">The sequence shown here is derived from an EMBL/GenBank/DDBJ whole genome shotgun (WGS) entry which is preliminary data.</text>
</comment>
<evidence type="ECO:0000259" key="1">
    <source>
        <dbReference type="Pfam" id="PF00535"/>
    </source>
</evidence>
<dbReference type="PANTHER" id="PTHR43685">
    <property type="entry name" value="GLYCOSYLTRANSFERASE"/>
    <property type="match status" value="1"/>
</dbReference>